<comment type="subunit">
    <text evidence="13">Homodimer.</text>
</comment>
<dbReference type="InterPro" id="IPR012676">
    <property type="entry name" value="TGS-like"/>
</dbReference>
<dbReference type="Gene3D" id="3.10.20.30">
    <property type="match status" value="1"/>
</dbReference>
<dbReference type="PROSITE" id="PS50862">
    <property type="entry name" value="AA_TRNA_LIGASE_II"/>
    <property type="match status" value="1"/>
</dbReference>
<dbReference type="PRINTS" id="PR01047">
    <property type="entry name" value="TRNASYNTHTHR"/>
</dbReference>
<evidence type="ECO:0000256" key="3">
    <source>
        <dbReference type="ARBA" id="ARBA00022555"/>
    </source>
</evidence>
<proteinExistence type="inferred from homology"/>
<dbReference type="Pfam" id="PF07973">
    <property type="entry name" value="tRNA_SAD"/>
    <property type="match status" value="1"/>
</dbReference>
<dbReference type="Pfam" id="PF00587">
    <property type="entry name" value="tRNA-synt_2b"/>
    <property type="match status" value="1"/>
</dbReference>
<feature type="binding site" evidence="13">
    <location>
        <position position="339"/>
    </location>
    <ligand>
        <name>Zn(2+)</name>
        <dbReference type="ChEBI" id="CHEBI:29105"/>
        <note>catalytic</note>
    </ligand>
</feature>
<comment type="caution">
    <text evidence="13">Lacks conserved residue(s) required for the propagation of feature annotation.</text>
</comment>
<dbReference type="InterPro" id="IPR006195">
    <property type="entry name" value="aa-tRNA-synth_II"/>
</dbReference>
<evidence type="ECO:0000256" key="9">
    <source>
        <dbReference type="ARBA" id="ARBA00022884"/>
    </source>
</evidence>
<feature type="domain" description="Aminoacyl-transfer RNA synthetases class-II family profile" evidence="14">
    <location>
        <begin position="272"/>
        <end position="541"/>
    </location>
</feature>
<dbReference type="InterPro" id="IPR012675">
    <property type="entry name" value="Beta-grasp_dom_sf"/>
</dbReference>
<dbReference type="Pfam" id="PF02824">
    <property type="entry name" value="TGS"/>
    <property type="match status" value="1"/>
</dbReference>
<comment type="subcellular location">
    <subcellularLocation>
        <location evidence="13">Cytoplasm</location>
    </subcellularLocation>
</comment>
<dbReference type="InterPro" id="IPR002320">
    <property type="entry name" value="Thr-tRNA-ligase_IIa"/>
</dbReference>
<dbReference type="SUPFAM" id="SSF55681">
    <property type="entry name" value="Class II aaRS and biotin synthetases"/>
    <property type="match status" value="1"/>
</dbReference>
<dbReference type="InterPro" id="IPR004154">
    <property type="entry name" value="Anticodon-bd"/>
</dbReference>
<dbReference type="InterPro" id="IPR045864">
    <property type="entry name" value="aa-tRNA-synth_II/BPL/LPL"/>
</dbReference>
<evidence type="ECO:0000313" key="17">
    <source>
        <dbReference type="Proteomes" id="UP001165366"/>
    </source>
</evidence>
<dbReference type="Gene3D" id="3.40.50.800">
    <property type="entry name" value="Anticodon-binding domain"/>
    <property type="match status" value="1"/>
</dbReference>
<keyword evidence="8 13" id="KW-0067">ATP-binding</keyword>
<evidence type="ECO:0000259" key="14">
    <source>
        <dbReference type="PROSITE" id="PS50862"/>
    </source>
</evidence>
<dbReference type="PROSITE" id="PS51880">
    <property type="entry name" value="TGS"/>
    <property type="match status" value="1"/>
</dbReference>
<keyword evidence="9 13" id="KW-0694">RNA-binding</keyword>
<feature type="binding site" evidence="13">
    <location>
        <position position="390"/>
    </location>
    <ligand>
        <name>Zn(2+)</name>
        <dbReference type="ChEBI" id="CHEBI:29105"/>
        <note>catalytic</note>
    </ligand>
</feature>
<dbReference type="Gene3D" id="3.30.930.10">
    <property type="entry name" value="Bira Bifunctional Protein, Domain 2"/>
    <property type="match status" value="1"/>
</dbReference>
<reference evidence="16" key="1">
    <citation type="submission" date="2022-01" db="EMBL/GenBank/DDBJ databases">
        <authorList>
            <person name="Wang Y."/>
        </authorList>
    </citation>
    <scope>NUCLEOTIDE SEQUENCE</scope>
    <source>
        <strain evidence="16">WB101</strain>
    </source>
</reference>
<dbReference type="CDD" id="cd00771">
    <property type="entry name" value="ThrRS_core"/>
    <property type="match status" value="1"/>
</dbReference>
<evidence type="ECO:0000256" key="11">
    <source>
        <dbReference type="ARBA" id="ARBA00023146"/>
    </source>
</evidence>
<dbReference type="Proteomes" id="UP001165366">
    <property type="component" value="Unassembled WGS sequence"/>
</dbReference>
<dbReference type="SUPFAM" id="SSF52954">
    <property type="entry name" value="Class II aaRS ABD-related"/>
    <property type="match status" value="1"/>
</dbReference>
<dbReference type="HAMAP" id="MF_00184">
    <property type="entry name" value="Thr_tRNA_synth"/>
    <property type="match status" value="1"/>
</dbReference>
<keyword evidence="5 13" id="KW-0479">Metal-binding</keyword>
<evidence type="ECO:0000259" key="15">
    <source>
        <dbReference type="PROSITE" id="PS51880"/>
    </source>
</evidence>
<dbReference type="Gene3D" id="3.30.980.10">
    <property type="entry name" value="Threonyl-trna Synthetase, Chain A, domain 2"/>
    <property type="match status" value="1"/>
</dbReference>
<dbReference type="RefSeq" id="WP_237855369.1">
    <property type="nucleotide sequence ID" value="NZ_JAKLWS010000024.1"/>
</dbReference>
<dbReference type="Gene3D" id="3.30.54.20">
    <property type="match status" value="1"/>
</dbReference>
<comment type="catalytic activity">
    <reaction evidence="12 13">
        <text>tRNA(Thr) + L-threonine + ATP = L-threonyl-tRNA(Thr) + AMP + diphosphate + H(+)</text>
        <dbReference type="Rhea" id="RHEA:24624"/>
        <dbReference type="Rhea" id="RHEA-COMP:9670"/>
        <dbReference type="Rhea" id="RHEA-COMP:9704"/>
        <dbReference type="ChEBI" id="CHEBI:15378"/>
        <dbReference type="ChEBI" id="CHEBI:30616"/>
        <dbReference type="ChEBI" id="CHEBI:33019"/>
        <dbReference type="ChEBI" id="CHEBI:57926"/>
        <dbReference type="ChEBI" id="CHEBI:78442"/>
        <dbReference type="ChEBI" id="CHEBI:78534"/>
        <dbReference type="ChEBI" id="CHEBI:456215"/>
        <dbReference type="EC" id="6.1.1.3"/>
    </reaction>
</comment>
<evidence type="ECO:0000256" key="10">
    <source>
        <dbReference type="ARBA" id="ARBA00022917"/>
    </source>
</evidence>
<evidence type="ECO:0000256" key="6">
    <source>
        <dbReference type="ARBA" id="ARBA00022741"/>
    </source>
</evidence>
<sequence>MSEDLVTLTFPDGAKKEYPKGITGYEVAESISKGLARNALSITLGDEIKDLDQPIERDDTIKINTWDTEDGQYTFWHSSAHLLAEAIQELYPNAKFGIGPPIEDGFYYDIDFGEESFGQDQLEEVENKMIELARKKSDFEKRNVSKEDALTFYKKKGNEYKVDLIEDLEDGNITFYQQGDFVDLCRGPHIPDTSPIKAVKLTKLAGAYWRGDSDSKQLTRIYGITFPKQKLLDQYLERIEEAKKRDHKKLGKELGIYMMDSLVGPGLPLWLPNGTVLRRTLEAFLRDEQKRRGYQEVITPHIANVDLYRKSGHYPYYKESQFNPMEVDDDEYMLKPMNCPHHHQIYSNELRSYRELPVRLAEFGSVYRYEQSGELNGLSRVRGFTQDDAHIYCMHEQLKDEIKHVIELTQFVFNTFGMPVDIRLSYRDDNDEKYGGDTEYWERAQKEIKEVADEMELDYKIAEGEASFYGPKIDFIIRDAIGRKWQLGTVQVDYVMPERFDLTYVGSDNEKHRPVIIHRAPFGSMERFVSILIEHFAGDFPLWLAPKQIEVLPISDDYLDYANHVAQKFEELGMRVHVDSRSEKVGSKIRDAETSKIPYMVIVGSQEQDDGTVSVRRHKMGDIGTFTLNDFLNKLKDEIENRSLPPSQETEKISN</sequence>
<dbReference type="InterPro" id="IPR012947">
    <property type="entry name" value="tRNA_SAD"/>
</dbReference>
<feature type="binding site" evidence="13">
    <location>
        <position position="518"/>
    </location>
    <ligand>
        <name>Zn(2+)</name>
        <dbReference type="ChEBI" id="CHEBI:29105"/>
        <note>catalytic</note>
    </ligand>
</feature>
<feature type="domain" description="TGS" evidence="15">
    <location>
        <begin position="1"/>
        <end position="65"/>
    </location>
</feature>
<comment type="cofactor">
    <cofactor evidence="13">
        <name>Zn(2+)</name>
        <dbReference type="ChEBI" id="CHEBI:29105"/>
    </cofactor>
    <text evidence="13">Binds 1 zinc ion per subunit.</text>
</comment>
<dbReference type="InterPro" id="IPR047246">
    <property type="entry name" value="ThrRS_anticodon"/>
</dbReference>
<keyword evidence="7 13" id="KW-0862">Zinc</keyword>
<dbReference type="CDD" id="cd01667">
    <property type="entry name" value="TGS_ThrRS"/>
    <property type="match status" value="1"/>
</dbReference>
<evidence type="ECO:0000256" key="12">
    <source>
        <dbReference type="ARBA" id="ARBA00049515"/>
    </source>
</evidence>
<dbReference type="InterPro" id="IPR033728">
    <property type="entry name" value="ThrRS_core"/>
</dbReference>
<dbReference type="SMART" id="SM00863">
    <property type="entry name" value="tRNA_SAD"/>
    <property type="match status" value="1"/>
</dbReference>
<evidence type="ECO:0000256" key="1">
    <source>
        <dbReference type="ARBA" id="ARBA00008226"/>
    </source>
</evidence>
<reference evidence="16" key="2">
    <citation type="submission" date="2024-05" db="EMBL/GenBank/DDBJ databases">
        <title>Rhodohalobacter halophilus gen. nov., sp. nov., a moderately halophilic member of the family Balneolaceae.</title>
        <authorList>
            <person name="Xia J."/>
        </authorList>
    </citation>
    <scope>NUCLEOTIDE SEQUENCE</scope>
    <source>
        <strain evidence="16">WB101</strain>
    </source>
</reference>
<evidence type="ECO:0000313" key="16">
    <source>
        <dbReference type="EMBL" id="MCG2590012.1"/>
    </source>
</evidence>
<dbReference type="GO" id="GO:0004829">
    <property type="term" value="F:threonine-tRNA ligase activity"/>
    <property type="evidence" value="ECO:0007669"/>
    <property type="project" value="UniProtKB-EC"/>
</dbReference>
<dbReference type="PANTHER" id="PTHR11451:SF44">
    <property type="entry name" value="THREONINE--TRNA LIGASE, CHLOROPLASTIC_MITOCHONDRIAL 2"/>
    <property type="match status" value="1"/>
</dbReference>
<keyword evidence="4 13" id="KW-0436">Ligase</keyword>
<dbReference type="EMBL" id="JAKLWS010000024">
    <property type="protein sequence ID" value="MCG2590012.1"/>
    <property type="molecule type" value="Genomic_DNA"/>
</dbReference>
<dbReference type="InterPro" id="IPR036621">
    <property type="entry name" value="Anticodon-bd_dom_sf"/>
</dbReference>
<gene>
    <name evidence="13 16" type="primary">thrS</name>
    <name evidence="16" type="ORF">L6773_15650</name>
</gene>
<evidence type="ECO:0000256" key="4">
    <source>
        <dbReference type="ARBA" id="ARBA00022598"/>
    </source>
</evidence>
<dbReference type="NCBIfam" id="TIGR00418">
    <property type="entry name" value="thrS"/>
    <property type="match status" value="1"/>
</dbReference>
<dbReference type="InterPro" id="IPR004095">
    <property type="entry name" value="TGS"/>
</dbReference>
<dbReference type="InterPro" id="IPR002314">
    <property type="entry name" value="aa-tRNA-synt_IIb"/>
</dbReference>
<dbReference type="PANTHER" id="PTHR11451">
    <property type="entry name" value="THREONINE-TRNA LIGASE"/>
    <property type="match status" value="1"/>
</dbReference>
<protein>
    <recommendedName>
        <fullName evidence="13">Threonine--tRNA ligase</fullName>
        <ecNumber evidence="13">6.1.1.3</ecNumber>
    </recommendedName>
    <alternativeName>
        <fullName evidence="13">Threonyl-tRNA synthetase</fullName>
        <shortName evidence="13">ThrRS</shortName>
    </alternativeName>
</protein>
<organism evidence="16 17">
    <name type="scientific">Rhodohalobacter sulfatireducens</name>
    <dbReference type="NCBI Taxonomy" id="2911366"/>
    <lineage>
        <taxon>Bacteria</taxon>
        <taxon>Pseudomonadati</taxon>
        <taxon>Balneolota</taxon>
        <taxon>Balneolia</taxon>
        <taxon>Balneolales</taxon>
        <taxon>Balneolaceae</taxon>
        <taxon>Rhodohalobacter</taxon>
    </lineage>
</organism>
<keyword evidence="17" id="KW-1185">Reference proteome</keyword>
<dbReference type="EC" id="6.1.1.3" evidence="13"/>
<keyword evidence="6 13" id="KW-0547">Nucleotide-binding</keyword>
<keyword evidence="10 13" id="KW-0648">Protein biosynthesis</keyword>
<dbReference type="Pfam" id="PF03129">
    <property type="entry name" value="HGTP_anticodon"/>
    <property type="match status" value="1"/>
</dbReference>
<evidence type="ECO:0000256" key="8">
    <source>
        <dbReference type="ARBA" id="ARBA00022840"/>
    </source>
</evidence>
<comment type="caution">
    <text evidence="16">The sequence shown here is derived from an EMBL/GenBank/DDBJ whole genome shotgun (WGS) entry which is preliminary data.</text>
</comment>
<keyword evidence="2 13" id="KW-0963">Cytoplasm</keyword>
<comment type="similarity">
    <text evidence="1 13">Belongs to the class-II aminoacyl-tRNA synthetase family.</text>
</comment>
<name>A0ABS9KGN2_9BACT</name>
<evidence type="ECO:0000256" key="7">
    <source>
        <dbReference type="ARBA" id="ARBA00022833"/>
    </source>
</evidence>
<dbReference type="CDD" id="cd00860">
    <property type="entry name" value="ThrRS_anticodon"/>
    <property type="match status" value="1"/>
</dbReference>
<dbReference type="SUPFAM" id="SSF81271">
    <property type="entry name" value="TGS-like"/>
    <property type="match status" value="1"/>
</dbReference>
<evidence type="ECO:0000256" key="2">
    <source>
        <dbReference type="ARBA" id="ARBA00022490"/>
    </source>
</evidence>
<keyword evidence="3 13" id="KW-0820">tRNA-binding</keyword>
<evidence type="ECO:0000256" key="13">
    <source>
        <dbReference type="HAMAP-Rule" id="MF_00184"/>
    </source>
</evidence>
<dbReference type="SUPFAM" id="SSF55186">
    <property type="entry name" value="ThrRS/AlaRS common domain"/>
    <property type="match status" value="1"/>
</dbReference>
<accession>A0ABS9KGN2</accession>
<evidence type="ECO:0000256" key="5">
    <source>
        <dbReference type="ARBA" id="ARBA00022723"/>
    </source>
</evidence>
<keyword evidence="11 13" id="KW-0030">Aminoacyl-tRNA synthetase</keyword>
<dbReference type="InterPro" id="IPR018163">
    <property type="entry name" value="Thr/Ala-tRNA-synth_IIc_edit"/>
</dbReference>